<evidence type="ECO:0000313" key="1">
    <source>
        <dbReference type="EMBL" id="GFH39622.1"/>
    </source>
</evidence>
<keyword evidence="2" id="KW-1185">Reference proteome</keyword>
<dbReference type="RefSeq" id="WP_172354417.1">
    <property type="nucleotide sequence ID" value="NZ_BLLH01000001.1"/>
</dbReference>
<accession>A0A6A0B3A9</accession>
<gene>
    <name evidence="1" type="ORF">Hs20B_00200</name>
</gene>
<comment type="caution">
    <text evidence="1">The sequence shown here is derived from an EMBL/GenBank/DDBJ whole genome shotgun (WGS) entry which is preliminary data.</text>
</comment>
<dbReference type="Proteomes" id="UP000475928">
    <property type="component" value="Unassembled WGS sequence"/>
</dbReference>
<reference evidence="1 2" key="1">
    <citation type="submission" date="2020-02" db="EMBL/GenBank/DDBJ databases">
        <title>Draft genome sequence of Lactococcus sp. Hs20B0-1.</title>
        <authorList>
            <person name="Noda S."/>
            <person name="Yuki M."/>
            <person name="Ohkuma M."/>
        </authorList>
    </citation>
    <scope>NUCLEOTIDE SEQUENCE [LARGE SCALE GENOMIC DNA]</scope>
    <source>
        <strain evidence="1 2">Hs20B0-1</strain>
    </source>
</reference>
<dbReference type="EMBL" id="BLLH01000001">
    <property type="protein sequence ID" value="GFH39622.1"/>
    <property type="molecule type" value="Genomic_DNA"/>
</dbReference>
<protein>
    <submittedName>
        <fullName evidence="1">Uncharacterized protein</fullName>
    </submittedName>
</protein>
<sequence>MTKKHIKLNFGFVKGLSSISMPIFSNKELRLKQYYELSDKERLHNDYRKSTLAIKEEFDSFAKKYAR</sequence>
<dbReference type="AlphaFoldDB" id="A0A6A0B3A9"/>
<proteinExistence type="predicted"/>
<evidence type="ECO:0000313" key="2">
    <source>
        <dbReference type="Proteomes" id="UP000475928"/>
    </source>
</evidence>
<name>A0A6A0B3A9_9LACT</name>
<organism evidence="1 2">
    <name type="scientific">Pseudolactococcus insecticola</name>
    <dbReference type="NCBI Taxonomy" id="2709158"/>
    <lineage>
        <taxon>Bacteria</taxon>
        <taxon>Bacillati</taxon>
        <taxon>Bacillota</taxon>
        <taxon>Bacilli</taxon>
        <taxon>Lactobacillales</taxon>
        <taxon>Streptococcaceae</taxon>
        <taxon>Pseudolactococcus</taxon>
    </lineage>
</organism>